<evidence type="ECO:0000256" key="2">
    <source>
        <dbReference type="ARBA" id="ARBA00012528"/>
    </source>
</evidence>
<comment type="caution">
    <text evidence="6">The sequence shown here is derived from an EMBL/GenBank/DDBJ whole genome shotgun (WGS) entry which is preliminary data.</text>
</comment>
<evidence type="ECO:0000313" key="6">
    <source>
        <dbReference type="EMBL" id="OLQ85413.1"/>
    </source>
</evidence>
<dbReference type="Gene3D" id="3.30.450.20">
    <property type="entry name" value="PAS domain"/>
    <property type="match status" value="1"/>
</dbReference>
<dbReference type="InterPro" id="IPR050469">
    <property type="entry name" value="Diguanylate_Cyclase"/>
</dbReference>
<accession>A0A1Q9H917</accession>
<dbReference type="AlphaFoldDB" id="A0A1Q9H917"/>
<organism evidence="6 7">
    <name type="scientific">Vibrio panuliri</name>
    <dbReference type="NCBI Taxonomy" id="1381081"/>
    <lineage>
        <taxon>Bacteria</taxon>
        <taxon>Pseudomonadati</taxon>
        <taxon>Pseudomonadota</taxon>
        <taxon>Gammaproteobacteria</taxon>
        <taxon>Vibrionales</taxon>
        <taxon>Vibrionaceae</taxon>
        <taxon>Vibrio</taxon>
    </lineage>
</organism>
<evidence type="ECO:0000256" key="4">
    <source>
        <dbReference type="SAM" id="Phobius"/>
    </source>
</evidence>
<feature type="domain" description="GGDEF" evidence="5">
    <location>
        <begin position="344"/>
        <end position="484"/>
    </location>
</feature>
<evidence type="ECO:0000313" key="7">
    <source>
        <dbReference type="Proteomes" id="UP000186313"/>
    </source>
</evidence>
<dbReference type="GO" id="GO:0052621">
    <property type="term" value="F:diguanylate cyclase activity"/>
    <property type="evidence" value="ECO:0007669"/>
    <property type="project" value="UniProtKB-EC"/>
</dbReference>
<dbReference type="SMART" id="SM00267">
    <property type="entry name" value="GGDEF"/>
    <property type="match status" value="1"/>
</dbReference>
<gene>
    <name evidence="6" type="ORF">BIY22_14180</name>
</gene>
<evidence type="ECO:0000256" key="3">
    <source>
        <dbReference type="ARBA" id="ARBA00034247"/>
    </source>
</evidence>
<keyword evidence="4" id="KW-0472">Membrane</keyword>
<dbReference type="Proteomes" id="UP000186313">
    <property type="component" value="Unassembled WGS sequence"/>
</dbReference>
<protein>
    <recommendedName>
        <fullName evidence="2">diguanylate cyclase</fullName>
        <ecNumber evidence="2">2.7.7.65</ecNumber>
    </recommendedName>
</protein>
<evidence type="ECO:0000259" key="5">
    <source>
        <dbReference type="PROSITE" id="PS50887"/>
    </source>
</evidence>
<dbReference type="NCBIfam" id="TIGR00254">
    <property type="entry name" value="GGDEF"/>
    <property type="match status" value="1"/>
</dbReference>
<dbReference type="SUPFAM" id="SSF103190">
    <property type="entry name" value="Sensory domain-like"/>
    <property type="match status" value="1"/>
</dbReference>
<dbReference type="InterPro" id="IPR029787">
    <property type="entry name" value="Nucleotide_cyclase"/>
</dbReference>
<comment type="subcellular location">
    <subcellularLocation>
        <location evidence="1">Cell inner membrane</location>
    </subcellularLocation>
</comment>
<dbReference type="InterPro" id="IPR043128">
    <property type="entry name" value="Rev_trsase/Diguanyl_cyclase"/>
</dbReference>
<dbReference type="InterPro" id="IPR000160">
    <property type="entry name" value="GGDEF_dom"/>
</dbReference>
<dbReference type="InterPro" id="IPR029151">
    <property type="entry name" value="Sensor-like_sf"/>
</dbReference>
<dbReference type="CDD" id="cd18773">
    <property type="entry name" value="PDC1_HK_sensor"/>
    <property type="match status" value="1"/>
</dbReference>
<dbReference type="STRING" id="1381081.BIY22_14180"/>
<comment type="catalytic activity">
    <reaction evidence="3">
        <text>2 GTP = 3',3'-c-di-GMP + 2 diphosphate</text>
        <dbReference type="Rhea" id="RHEA:24898"/>
        <dbReference type="ChEBI" id="CHEBI:33019"/>
        <dbReference type="ChEBI" id="CHEBI:37565"/>
        <dbReference type="ChEBI" id="CHEBI:58805"/>
        <dbReference type="EC" id="2.7.7.65"/>
    </reaction>
</comment>
<dbReference type="Pfam" id="PF00990">
    <property type="entry name" value="GGDEF"/>
    <property type="match status" value="1"/>
</dbReference>
<keyword evidence="4" id="KW-1133">Transmembrane helix</keyword>
<dbReference type="EMBL" id="MJMJ01000047">
    <property type="protein sequence ID" value="OLQ85413.1"/>
    <property type="molecule type" value="Genomic_DNA"/>
</dbReference>
<dbReference type="PROSITE" id="PS50887">
    <property type="entry name" value="GGDEF"/>
    <property type="match status" value="1"/>
</dbReference>
<evidence type="ECO:0000256" key="1">
    <source>
        <dbReference type="ARBA" id="ARBA00004533"/>
    </source>
</evidence>
<dbReference type="CDD" id="cd01949">
    <property type="entry name" value="GGDEF"/>
    <property type="match status" value="1"/>
</dbReference>
<name>A0A1Q9H917_9VIBR</name>
<dbReference type="EC" id="2.7.7.65" evidence="2"/>
<sequence>MGYKKLFVGITALFLFALAFLILDSAEESTQAYKDRKLRVERVLEDTTQVINALEYSITSLYPLQNDRYVLPHTIKLNGDTCNFGGKSHTGKEYDFMFAGPKEMCDRNSPLFKKAYRRLFVAPSMAYFAKSISQISSIYFISADKFIISSPKAFAQSIEGDTFDKIISTRPYWTRTVKLASHSDSAIYTGDYQDYMTGRRVVTITRAIYVDGKFKGVLAIDNNLNDLIQYNFAGYRLTEKQGHNSSDVFSFRYSKPVVVAGKETGLYLTVDEPRSVHIIHILEHDKPRLIALTCFYVLVLCILWFRYTQSAHARLKQLAMLDPMTNLLNRRGFEVKLKELPSSSYLAIAVFDIDDFKAINDNCGHNVGDDIICQVAKLLSNSLRQTDLIARFGGEEFVIAVTSESAELAHVILERVQSDMSSPEIRLCDDTVLQVTASGGAVIYPLAKVSDISQLWQEKGIIDADSLLYQAKKAGKNRIFIELGKRD</sequence>
<dbReference type="SUPFAM" id="SSF55073">
    <property type="entry name" value="Nucleotide cyclase"/>
    <property type="match status" value="1"/>
</dbReference>
<dbReference type="PANTHER" id="PTHR45138:SF9">
    <property type="entry name" value="DIGUANYLATE CYCLASE DGCM-RELATED"/>
    <property type="match status" value="1"/>
</dbReference>
<proteinExistence type="predicted"/>
<dbReference type="PANTHER" id="PTHR45138">
    <property type="entry name" value="REGULATORY COMPONENTS OF SENSORY TRANSDUCTION SYSTEM"/>
    <property type="match status" value="1"/>
</dbReference>
<feature type="transmembrane region" description="Helical" evidence="4">
    <location>
        <begin position="289"/>
        <end position="307"/>
    </location>
</feature>
<keyword evidence="4" id="KW-0812">Transmembrane</keyword>
<dbReference type="Gene3D" id="3.30.70.270">
    <property type="match status" value="1"/>
</dbReference>
<reference evidence="6 7" key="1">
    <citation type="submission" date="2016-09" db="EMBL/GenBank/DDBJ databases">
        <title>Genomic Taxonomy of the Vibrionaceae.</title>
        <authorList>
            <person name="Gonzalez-Castillo A."/>
            <person name="Gomez-Gil B."/>
            <person name="Enciso-Ibarra K."/>
        </authorList>
    </citation>
    <scope>NUCLEOTIDE SEQUENCE [LARGE SCALE GENOMIC DNA]</scope>
    <source>
        <strain evidence="6 7">CAIM 703</strain>
    </source>
</reference>
<dbReference type="GO" id="GO:0005886">
    <property type="term" value="C:plasma membrane"/>
    <property type="evidence" value="ECO:0007669"/>
    <property type="project" value="UniProtKB-SubCell"/>
</dbReference>